<sequence length="711" mass="77730">MRSKMKMTWLVGLLTLMLAVTGCSQNQQVLFDASMKMQDVTSLQQQTTITLQLSGSDFDPDVQQQIDTAKAFMNNAKLSLDTKTSTNKEKTVVKSQVDMDLDLQGMSFNMPVWVDSDLTGDTPKFIEIIKIPQIASASLPPQFAGKEYMVMNPSNMGASEPMNFSQLTDFINNMQSKQVDFLTSYAKRFNPDVNVVSKGSQYVETNDGRKSAKLYEVKLNDAQLKELIRYTVNNFTQDEEAMMFVKEFMHSILELSQLPEDANTLSEFDKAFEDFDADKQEFLTEFNKVMDQFDDVTFLGDEGIKLEYAIVNGYVVKNSGIIDLEVNLGEINQLMNNLTSQESTSEEVKGNLNLKVSFSTVTSGINRPVEIEIPVLNENNSFDYMDFMESMVPAVTAEGSMRLAGQDSYKTARTIAEEYESGQCDNIILVSGLNYTDALSSNILSKKFNAPILLVGATVEESSEAFDYIAKHSKPDTKILIIGGTVAINSAFETELIKGGHANIERISGFDRYETGMAVVDKANVGPGTPVVIVSGESFPDALSSASLVGSKQYPTLLVSQNSLADRTKTYISGNQPTAVYIVGGASVISQSVEAQIKELAPNAAIKRLAGNDRFDTAGVVLNEFSTNPKIIYLANGFDFRDAIAGSALAAKTGDPVLLIDPALSTLPPATEAYLTKLRDAGNRPMVRALGGSVVVPDSLIKQAESLLYGK</sequence>
<dbReference type="OrthoDB" id="1706091at2"/>
<dbReference type="STRING" id="1121420.SAMN02746098_01325"/>
<gene>
    <name evidence="2" type="ORF">SAMN02746098_01325</name>
</gene>
<dbReference type="AlphaFoldDB" id="A0A1M5VFX5"/>
<proteinExistence type="predicted"/>
<organism evidence="2 3">
    <name type="scientific">Desulfosporosinus lacus DSM 15449</name>
    <dbReference type="NCBI Taxonomy" id="1121420"/>
    <lineage>
        <taxon>Bacteria</taxon>
        <taxon>Bacillati</taxon>
        <taxon>Bacillota</taxon>
        <taxon>Clostridia</taxon>
        <taxon>Eubacteriales</taxon>
        <taxon>Desulfitobacteriaceae</taxon>
        <taxon>Desulfosporosinus</taxon>
    </lineage>
</organism>
<feature type="signal peptide" evidence="1">
    <location>
        <begin position="1"/>
        <end position="26"/>
    </location>
</feature>
<keyword evidence="3" id="KW-1185">Reference proteome</keyword>
<dbReference type="Pfam" id="PF04122">
    <property type="entry name" value="CW_binding_2"/>
    <property type="match status" value="3"/>
</dbReference>
<dbReference type="InterPro" id="IPR007253">
    <property type="entry name" value="Cell_wall-bd_2"/>
</dbReference>
<accession>A0A1M5VFX5</accession>
<evidence type="ECO:0000256" key="1">
    <source>
        <dbReference type="SAM" id="SignalP"/>
    </source>
</evidence>
<dbReference type="PROSITE" id="PS51257">
    <property type="entry name" value="PROKAR_LIPOPROTEIN"/>
    <property type="match status" value="1"/>
</dbReference>
<dbReference type="Proteomes" id="UP000183954">
    <property type="component" value="Unassembled WGS sequence"/>
</dbReference>
<dbReference type="PANTHER" id="PTHR30032:SF8">
    <property type="entry name" value="GERMINATION-SPECIFIC N-ACETYLMURAMOYL-L-ALANINE AMIDASE"/>
    <property type="match status" value="1"/>
</dbReference>
<keyword evidence="1" id="KW-0732">Signal</keyword>
<dbReference type="PANTHER" id="PTHR30032">
    <property type="entry name" value="N-ACETYLMURAMOYL-L-ALANINE AMIDASE-RELATED"/>
    <property type="match status" value="1"/>
</dbReference>
<evidence type="ECO:0000313" key="3">
    <source>
        <dbReference type="Proteomes" id="UP000183954"/>
    </source>
</evidence>
<feature type="chain" id="PRO_5039229357" evidence="1">
    <location>
        <begin position="27"/>
        <end position="711"/>
    </location>
</feature>
<protein>
    <submittedName>
        <fullName evidence="2">Putative cell wall-binding domain</fullName>
    </submittedName>
</protein>
<dbReference type="RefSeq" id="WP_073028713.1">
    <property type="nucleotide sequence ID" value="NZ_FQXJ01000004.1"/>
</dbReference>
<name>A0A1M5VFX5_9FIRM</name>
<reference evidence="3" key="1">
    <citation type="submission" date="2016-11" db="EMBL/GenBank/DDBJ databases">
        <authorList>
            <person name="Varghese N."/>
            <person name="Submissions S."/>
        </authorList>
    </citation>
    <scope>NUCLEOTIDE SEQUENCE [LARGE SCALE GENOMIC DNA]</scope>
    <source>
        <strain evidence="3">DSM 15449</strain>
    </source>
</reference>
<evidence type="ECO:0000313" key="2">
    <source>
        <dbReference type="EMBL" id="SHH73823.1"/>
    </source>
</evidence>
<dbReference type="Gene3D" id="3.40.50.12090">
    <property type="match status" value="2"/>
</dbReference>
<dbReference type="EMBL" id="FQXJ01000004">
    <property type="protein sequence ID" value="SHH73823.1"/>
    <property type="molecule type" value="Genomic_DNA"/>
</dbReference>
<dbReference type="InterPro" id="IPR051922">
    <property type="entry name" value="Bact_Sporulation_Assoc"/>
</dbReference>